<protein>
    <submittedName>
        <fullName evidence="1">Uncharacterized protein</fullName>
    </submittedName>
</protein>
<reference evidence="1 2" key="1">
    <citation type="submission" date="2018-06" db="EMBL/GenBank/DDBJ databases">
        <authorList>
            <consortium name="Pathogen Informatics"/>
            <person name="Doyle S."/>
        </authorList>
    </citation>
    <scope>NUCLEOTIDE SEQUENCE [LARGE SCALE GENOMIC DNA]</scope>
    <source>
        <strain evidence="1 2">NCTC13043</strain>
    </source>
</reference>
<evidence type="ECO:0000313" key="1">
    <source>
        <dbReference type="EMBL" id="SUC12266.1"/>
    </source>
</evidence>
<name>A0A379F0S1_9BACT</name>
<dbReference type="OrthoDB" id="798065at2"/>
<dbReference type="Proteomes" id="UP000254235">
    <property type="component" value="Unassembled WGS sequence"/>
</dbReference>
<sequence length="114" mass="13466">MIKLVKQIKQNLFDGYDNDCWDKTFVVGGKEIRLLDICNNPLWKLKDRISINDFNTVVASENLKSDNIVIDSYKTSKGLSTYYLFNNTLLYIFSFVEWQPTRFILNIESIWEIE</sequence>
<dbReference type="EMBL" id="UGTP01000001">
    <property type="protein sequence ID" value="SUC12266.1"/>
    <property type="molecule type" value="Genomic_DNA"/>
</dbReference>
<accession>A0A379F0S1</accession>
<gene>
    <name evidence="1" type="ORF">NCTC13043_00866</name>
</gene>
<dbReference type="GeneID" id="78570573"/>
<organism evidence="1 2">
    <name type="scientific">Prevotella pallens</name>
    <dbReference type="NCBI Taxonomy" id="60133"/>
    <lineage>
        <taxon>Bacteria</taxon>
        <taxon>Pseudomonadati</taxon>
        <taxon>Bacteroidota</taxon>
        <taxon>Bacteroidia</taxon>
        <taxon>Bacteroidales</taxon>
        <taxon>Prevotellaceae</taxon>
        <taxon>Prevotella</taxon>
    </lineage>
</organism>
<dbReference type="AlphaFoldDB" id="A0A379F0S1"/>
<evidence type="ECO:0000313" key="2">
    <source>
        <dbReference type="Proteomes" id="UP000254235"/>
    </source>
</evidence>
<dbReference type="RefSeq" id="WP_115083129.1">
    <property type="nucleotide sequence ID" value="NZ_UGTP01000001.1"/>
</dbReference>
<proteinExistence type="predicted"/>